<comment type="subcellular location">
    <subcellularLocation>
        <location evidence="2">Cytoplasm</location>
    </subcellularLocation>
</comment>
<evidence type="ECO:0000256" key="8">
    <source>
        <dbReference type="ARBA" id="ARBA00023277"/>
    </source>
</evidence>
<comment type="cofactor">
    <cofactor evidence="1">
        <name>Mg(2+)</name>
        <dbReference type="ChEBI" id="CHEBI:18420"/>
    </cofactor>
</comment>
<reference evidence="10 11" key="1">
    <citation type="submission" date="2016-03" db="EMBL/GenBank/DDBJ databases">
        <authorList>
            <person name="Ploux O."/>
        </authorList>
    </citation>
    <scope>NUCLEOTIDE SEQUENCE [LARGE SCALE GENOMIC DNA]</scope>
    <source>
        <strain evidence="10 11">EC13</strain>
    </source>
</reference>
<dbReference type="NCBIfam" id="TIGR01656">
    <property type="entry name" value="Histidinol-ppas"/>
    <property type="match status" value="1"/>
</dbReference>
<dbReference type="InterPro" id="IPR006543">
    <property type="entry name" value="Histidinol-phos"/>
</dbReference>
<proteinExistence type="inferred from homology"/>
<keyword evidence="6" id="KW-0479">Metal-binding</keyword>
<dbReference type="Gene3D" id="3.40.50.1000">
    <property type="entry name" value="HAD superfamily/HAD-like"/>
    <property type="match status" value="1"/>
</dbReference>
<dbReference type="InterPro" id="IPR023214">
    <property type="entry name" value="HAD_sf"/>
</dbReference>
<sequence length="333" mass="37812">MASDTGIFKMMQWETLIRETVQMGGQIVFLKDKAPVDQDMYLEALLSHFRYEIPFVRRSVADIQSATFRTKATDLILFFEEQGELVDALNSVLQGQRLILAKKNFVKTPFVDFVWSDCSLNDWTQVLGSLKQNWKKLPALPQFGEARQAPCLFLDRDDVVVKNVPYNKEAQKVQLLPGIIELINSAHKKGYWVALVTNQSGLGRGWISWKEYQAVHQQMLSLLAEKGAWIDECVWSGFIEEGVPVGNLYAGLRKPRAGMLQMVDEKLHVRMETSILVGDSASDILAGYSAGVGRLYLLSSDKLVKEQGSLEEFKKRDPRLQYEWAQTFADIIL</sequence>
<evidence type="ECO:0000256" key="9">
    <source>
        <dbReference type="ARBA" id="ARBA00031828"/>
    </source>
</evidence>
<dbReference type="RefSeq" id="WP_063204832.1">
    <property type="nucleotide sequence ID" value="NZ_LUKD01000001.1"/>
</dbReference>
<dbReference type="SUPFAM" id="SSF56784">
    <property type="entry name" value="HAD-like"/>
    <property type="match status" value="1"/>
</dbReference>
<evidence type="ECO:0000256" key="5">
    <source>
        <dbReference type="ARBA" id="ARBA00022490"/>
    </source>
</evidence>
<evidence type="ECO:0000313" key="11">
    <source>
        <dbReference type="Proteomes" id="UP000075799"/>
    </source>
</evidence>
<comment type="subunit">
    <text evidence="4">Monomer.</text>
</comment>
<comment type="caution">
    <text evidence="10">The sequence shown here is derived from an EMBL/GenBank/DDBJ whole genome shotgun (WGS) entry which is preliminary data.</text>
</comment>
<protein>
    <recommendedName>
        <fullName evidence="9">D,D-heptose 1,7-bisphosphate phosphatase</fullName>
    </recommendedName>
</protein>
<evidence type="ECO:0000256" key="7">
    <source>
        <dbReference type="ARBA" id="ARBA00022801"/>
    </source>
</evidence>
<keyword evidence="5" id="KW-0963">Cytoplasm</keyword>
<dbReference type="InterPro" id="IPR013954">
    <property type="entry name" value="PNK3P"/>
</dbReference>
<dbReference type="GO" id="GO:0016791">
    <property type="term" value="F:phosphatase activity"/>
    <property type="evidence" value="ECO:0007669"/>
    <property type="project" value="InterPro"/>
</dbReference>
<gene>
    <name evidence="10" type="ORF">AZI87_02390</name>
</gene>
<dbReference type="GO" id="GO:0046872">
    <property type="term" value="F:metal ion binding"/>
    <property type="evidence" value="ECO:0007669"/>
    <property type="project" value="UniProtKB-KW"/>
</dbReference>
<evidence type="ECO:0000256" key="2">
    <source>
        <dbReference type="ARBA" id="ARBA00004496"/>
    </source>
</evidence>
<evidence type="ECO:0000256" key="3">
    <source>
        <dbReference type="ARBA" id="ARBA00005628"/>
    </source>
</evidence>
<dbReference type="Proteomes" id="UP000075799">
    <property type="component" value="Unassembled WGS sequence"/>
</dbReference>
<evidence type="ECO:0000313" key="10">
    <source>
        <dbReference type="EMBL" id="KYG68129.1"/>
    </source>
</evidence>
<accession>A0A162GH36</accession>
<evidence type="ECO:0000256" key="1">
    <source>
        <dbReference type="ARBA" id="ARBA00001946"/>
    </source>
</evidence>
<keyword evidence="7" id="KW-0378">Hydrolase</keyword>
<dbReference type="AlphaFoldDB" id="A0A162GH36"/>
<evidence type="ECO:0000256" key="6">
    <source>
        <dbReference type="ARBA" id="ARBA00022723"/>
    </source>
</evidence>
<dbReference type="OrthoDB" id="9781367at2"/>
<dbReference type="NCBIfam" id="TIGR01662">
    <property type="entry name" value="HAD-SF-IIIA"/>
    <property type="match status" value="1"/>
</dbReference>
<dbReference type="InterPro" id="IPR004446">
    <property type="entry name" value="Heptose_bisP_phosphatase"/>
</dbReference>
<keyword evidence="8" id="KW-0119">Carbohydrate metabolism</keyword>
<comment type="similarity">
    <text evidence="3">Belongs to the GmhB family.</text>
</comment>
<dbReference type="InterPro" id="IPR006549">
    <property type="entry name" value="HAD-SF_hydro_IIIA"/>
</dbReference>
<dbReference type="PANTHER" id="PTHR42891">
    <property type="entry name" value="D-GLYCERO-BETA-D-MANNO-HEPTOSE-1,7-BISPHOSPHATE 7-PHOSPHATASE"/>
    <property type="match status" value="1"/>
</dbReference>
<dbReference type="Pfam" id="PF08645">
    <property type="entry name" value="PNK3P"/>
    <property type="match status" value="1"/>
</dbReference>
<dbReference type="GO" id="GO:0005975">
    <property type="term" value="P:carbohydrate metabolic process"/>
    <property type="evidence" value="ECO:0007669"/>
    <property type="project" value="InterPro"/>
</dbReference>
<dbReference type="InterPro" id="IPR036412">
    <property type="entry name" value="HAD-like_sf"/>
</dbReference>
<dbReference type="GO" id="GO:0005737">
    <property type="term" value="C:cytoplasm"/>
    <property type="evidence" value="ECO:0007669"/>
    <property type="project" value="UniProtKB-SubCell"/>
</dbReference>
<evidence type="ECO:0000256" key="4">
    <source>
        <dbReference type="ARBA" id="ARBA00011245"/>
    </source>
</evidence>
<dbReference type="EMBL" id="LUKD01000001">
    <property type="protein sequence ID" value="KYG68129.1"/>
    <property type="molecule type" value="Genomic_DNA"/>
</dbReference>
<dbReference type="PANTHER" id="PTHR42891:SF1">
    <property type="entry name" value="D-GLYCERO-BETA-D-MANNO-HEPTOSE-1,7-BISPHOSPHATE 7-PHOSPHATASE"/>
    <property type="match status" value="1"/>
</dbReference>
<name>A0A162GH36_BDEBC</name>
<organism evidence="10 11">
    <name type="scientific">Bdellovibrio bacteriovorus</name>
    <dbReference type="NCBI Taxonomy" id="959"/>
    <lineage>
        <taxon>Bacteria</taxon>
        <taxon>Pseudomonadati</taxon>
        <taxon>Bdellovibrionota</taxon>
        <taxon>Bdellovibrionia</taxon>
        <taxon>Bdellovibrionales</taxon>
        <taxon>Pseudobdellovibrionaceae</taxon>
        <taxon>Bdellovibrio</taxon>
    </lineage>
</organism>